<dbReference type="EMBL" id="HBGY01014132">
    <property type="protein sequence ID" value="CAD9576552.1"/>
    <property type="molecule type" value="Transcribed_RNA"/>
</dbReference>
<feature type="domain" description="Fatty acid hydroxylase" evidence="6">
    <location>
        <begin position="205"/>
        <end position="342"/>
    </location>
</feature>
<dbReference type="AlphaFoldDB" id="A0A7S2P3F2"/>
<evidence type="ECO:0000256" key="5">
    <source>
        <dbReference type="SAM" id="Phobius"/>
    </source>
</evidence>
<gene>
    <name evidence="7" type="ORF">LDAN0321_LOCUS9139</name>
</gene>
<evidence type="ECO:0000256" key="3">
    <source>
        <dbReference type="ARBA" id="ARBA00022989"/>
    </source>
</evidence>
<organism evidence="7">
    <name type="scientific">Leptocylindrus danicus</name>
    <dbReference type="NCBI Taxonomy" id="163516"/>
    <lineage>
        <taxon>Eukaryota</taxon>
        <taxon>Sar</taxon>
        <taxon>Stramenopiles</taxon>
        <taxon>Ochrophyta</taxon>
        <taxon>Bacillariophyta</taxon>
        <taxon>Coscinodiscophyceae</taxon>
        <taxon>Chaetocerotophycidae</taxon>
        <taxon>Leptocylindrales</taxon>
        <taxon>Leptocylindraceae</taxon>
        <taxon>Leptocylindrus</taxon>
    </lineage>
</organism>
<comment type="subcellular location">
    <subcellularLocation>
        <location evidence="1">Membrane</location>
    </subcellularLocation>
</comment>
<keyword evidence="3 5" id="KW-1133">Transmembrane helix</keyword>
<dbReference type="GO" id="GO:0016491">
    <property type="term" value="F:oxidoreductase activity"/>
    <property type="evidence" value="ECO:0007669"/>
    <property type="project" value="InterPro"/>
</dbReference>
<dbReference type="GO" id="GO:0016020">
    <property type="term" value="C:membrane"/>
    <property type="evidence" value="ECO:0007669"/>
    <property type="project" value="UniProtKB-SubCell"/>
</dbReference>
<evidence type="ECO:0000259" key="6">
    <source>
        <dbReference type="Pfam" id="PF04116"/>
    </source>
</evidence>
<sequence length="396" mass="45457">MCKVTTSNDSAAATKATTARQHLETSKADADVDEKLSKAVYSFTEPTADNLRIQDHFSSLLFGGSVLNTLLEFALLAAPYIALEVYGDARLNVQGSMTLRELAMFFVVASTIRRVYNAYLEAVFFSFPKLRTQPAKAHRLKQRRDLMGRDMRELEILDVHDKLTMLSQFVLNFGIYYLIPGFYPSIEVVEEQTLQERFVRLLLNHYVMSFGMYWAHRSLHVVPWLWENVHSFHHWAKHPLSRNTYEDHWADNFGNAIVGHAFAQILVPLDYQTFWFSRLFRIFESLEKHSGTSCAFNIAHSLQQWLPFAQMPHHHDWHHEGFKGSNYTFASLGGIWDCVFGTRKAGRFKANSGVAATREDIQYDAEKRKLSELPTWFSPLLPLVGLSVAVGWKLSN</sequence>
<dbReference type="InterPro" id="IPR006694">
    <property type="entry name" value="Fatty_acid_hydroxylase"/>
</dbReference>
<keyword evidence="2 5" id="KW-0812">Transmembrane</keyword>
<evidence type="ECO:0000313" key="7">
    <source>
        <dbReference type="EMBL" id="CAD9576552.1"/>
    </source>
</evidence>
<evidence type="ECO:0000256" key="4">
    <source>
        <dbReference type="ARBA" id="ARBA00023136"/>
    </source>
</evidence>
<accession>A0A7S2P3F2</accession>
<dbReference type="InterPro" id="IPR050307">
    <property type="entry name" value="Sterol_Desaturase_Related"/>
</dbReference>
<dbReference type="GO" id="GO:0008610">
    <property type="term" value="P:lipid biosynthetic process"/>
    <property type="evidence" value="ECO:0007669"/>
    <property type="project" value="InterPro"/>
</dbReference>
<protein>
    <recommendedName>
        <fullName evidence="6">Fatty acid hydroxylase domain-containing protein</fullName>
    </recommendedName>
</protein>
<reference evidence="7" key="1">
    <citation type="submission" date="2021-01" db="EMBL/GenBank/DDBJ databases">
        <authorList>
            <person name="Corre E."/>
            <person name="Pelletier E."/>
            <person name="Niang G."/>
            <person name="Scheremetjew M."/>
            <person name="Finn R."/>
            <person name="Kale V."/>
            <person name="Holt S."/>
            <person name="Cochrane G."/>
            <person name="Meng A."/>
            <person name="Brown T."/>
            <person name="Cohen L."/>
        </authorList>
    </citation>
    <scope>NUCLEOTIDE SEQUENCE</scope>
    <source>
        <strain evidence="7">B650</strain>
    </source>
</reference>
<dbReference type="GO" id="GO:0005506">
    <property type="term" value="F:iron ion binding"/>
    <property type="evidence" value="ECO:0007669"/>
    <property type="project" value="InterPro"/>
</dbReference>
<dbReference type="Pfam" id="PF04116">
    <property type="entry name" value="FA_hydroxylase"/>
    <property type="match status" value="1"/>
</dbReference>
<evidence type="ECO:0000256" key="2">
    <source>
        <dbReference type="ARBA" id="ARBA00022692"/>
    </source>
</evidence>
<name>A0A7S2P3F2_9STRA</name>
<evidence type="ECO:0000256" key="1">
    <source>
        <dbReference type="ARBA" id="ARBA00004370"/>
    </source>
</evidence>
<feature type="transmembrane region" description="Helical" evidence="5">
    <location>
        <begin position="60"/>
        <end position="82"/>
    </location>
</feature>
<dbReference type="PANTHER" id="PTHR11863">
    <property type="entry name" value="STEROL DESATURASE"/>
    <property type="match status" value="1"/>
</dbReference>
<proteinExistence type="predicted"/>
<keyword evidence="4 5" id="KW-0472">Membrane</keyword>